<dbReference type="OrthoDB" id="5874853at2759"/>
<dbReference type="InterPro" id="IPR053134">
    <property type="entry name" value="RNA-dir_DNA_polymerase"/>
</dbReference>
<dbReference type="PANTHER" id="PTHR24559:SF444">
    <property type="entry name" value="REVERSE TRANSCRIPTASE DOMAIN-CONTAINING PROTEIN"/>
    <property type="match status" value="1"/>
</dbReference>
<dbReference type="Proteomes" id="UP000054995">
    <property type="component" value="Unassembled WGS sequence"/>
</dbReference>
<gene>
    <name evidence="1" type="ORF">T4D_9503</name>
</gene>
<evidence type="ECO:0000313" key="1">
    <source>
        <dbReference type="EMBL" id="KRY88635.1"/>
    </source>
</evidence>
<dbReference type="SUPFAM" id="SSF56672">
    <property type="entry name" value="DNA/RNA polymerases"/>
    <property type="match status" value="1"/>
</dbReference>
<dbReference type="InterPro" id="IPR043502">
    <property type="entry name" value="DNA/RNA_pol_sf"/>
</dbReference>
<reference evidence="1 2" key="1">
    <citation type="submission" date="2015-01" db="EMBL/GenBank/DDBJ databases">
        <title>Evolution of Trichinella species and genotypes.</title>
        <authorList>
            <person name="Korhonen P.K."/>
            <person name="Edoardo P."/>
            <person name="Giuseppe L.R."/>
            <person name="Gasser R.B."/>
        </authorList>
    </citation>
    <scope>NUCLEOTIDE SEQUENCE [LARGE SCALE GENOMIC DNA]</scope>
    <source>
        <strain evidence="1">ISS470</strain>
    </source>
</reference>
<dbReference type="AlphaFoldDB" id="A0A0V1FRH9"/>
<comment type="caution">
    <text evidence="1">The sequence shown here is derived from an EMBL/GenBank/DDBJ whole genome shotgun (WGS) entry which is preliminary data.</text>
</comment>
<organism evidence="1 2">
    <name type="scientific">Trichinella pseudospiralis</name>
    <name type="common">Parasitic roundworm</name>
    <dbReference type="NCBI Taxonomy" id="6337"/>
    <lineage>
        <taxon>Eukaryota</taxon>
        <taxon>Metazoa</taxon>
        <taxon>Ecdysozoa</taxon>
        <taxon>Nematoda</taxon>
        <taxon>Enoplea</taxon>
        <taxon>Dorylaimia</taxon>
        <taxon>Trichinellida</taxon>
        <taxon>Trichinellidae</taxon>
        <taxon>Trichinella</taxon>
    </lineage>
</organism>
<evidence type="ECO:0000313" key="2">
    <source>
        <dbReference type="Proteomes" id="UP000054995"/>
    </source>
</evidence>
<keyword evidence="2" id="KW-1185">Reference proteome</keyword>
<dbReference type="EMBL" id="JYDT01000039">
    <property type="protein sequence ID" value="KRY88635.1"/>
    <property type="molecule type" value="Genomic_DNA"/>
</dbReference>
<sequence length="80" mass="9085">MSIHDDLRRTSLVTNRIETERLVGQMLESGVIELASWPWSCLPGALVRKKDGSPRFCVDYRRLNAVTRVDAQPLLCIDDT</sequence>
<name>A0A0V1FRH9_TRIPS</name>
<proteinExistence type="predicted"/>
<dbReference type="Gene3D" id="3.10.10.10">
    <property type="entry name" value="HIV Type 1 Reverse Transcriptase, subunit A, domain 1"/>
    <property type="match status" value="1"/>
</dbReference>
<protein>
    <recommendedName>
        <fullName evidence="3">Transposon Ty3-I Gag-Pol polyprotein</fullName>
    </recommendedName>
</protein>
<accession>A0A0V1FRH9</accession>
<dbReference type="PANTHER" id="PTHR24559">
    <property type="entry name" value="TRANSPOSON TY3-I GAG-POL POLYPROTEIN"/>
    <property type="match status" value="1"/>
</dbReference>
<evidence type="ECO:0008006" key="3">
    <source>
        <dbReference type="Google" id="ProtNLM"/>
    </source>
</evidence>